<evidence type="ECO:0000256" key="1">
    <source>
        <dbReference type="SAM" id="MobiDB-lite"/>
    </source>
</evidence>
<protein>
    <submittedName>
        <fullName evidence="2">Uncharacterized protein</fullName>
    </submittedName>
</protein>
<organism evidence="2 3">
    <name type="scientific">Rhamnella rubrinervis</name>
    <dbReference type="NCBI Taxonomy" id="2594499"/>
    <lineage>
        <taxon>Eukaryota</taxon>
        <taxon>Viridiplantae</taxon>
        <taxon>Streptophyta</taxon>
        <taxon>Embryophyta</taxon>
        <taxon>Tracheophyta</taxon>
        <taxon>Spermatophyta</taxon>
        <taxon>Magnoliopsida</taxon>
        <taxon>eudicotyledons</taxon>
        <taxon>Gunneridae</taxon>
        <taxon>Pentapetalae</taxon>
        <taxon>rosids</taxon>
        <taxon>fabids</taxon>
        <taxon>Rosales</taxon>
        <taxon>Rhamnaceae</taxon>
        <taxon>rhamnoid group</taxon>
        <taxon>Rhamneae</taxon>
        <taxon>Rhamnella</taxon>
    </lineage>
</organism>
<proteinExistence type="predicted"/>
<gene>
    <name evidence="2" type="ORF">FNV43_RR26514</name>
</gene>
<dbReference type="EMBL" id="VOIH02000012">
    <property type="protein sequence ID" value="KAF3431778.1"/>
    <property type="molecule type" value="Genomic_DNA"/>
</dbReference>
<feature type="compositionally biased region" description="Polar residues" evidence="1">
    <location>
        <begin position="31"/>
        <end position="44"/>
    </location>
</feature>
<evidence type="ECO:0000313" key="2">
    <source>
        <dbReference type="EMBL" id="KAF3431778.1"/>
    </source>
</evidence>
<accession>A0A8K0DPF8</accession>
<comment type="caution">
    <text evidence="2">The sequence shown here is derived from an EMBL/GenBank/DDBJ whole genome shotgun (WGS) entry which is preliminary data.</text>
</comment>
<dbReference type="AlphaFoldDB" id="A0A8K0DPF8"/>
<reference evidence="2" key="1">
    <citation type="submission" date="2020-03" db="EMBL/GenBank/DDBJ databases">
        <title>A high-quality chromosome-level genome assembly of a woody plant with both climbing and erect habits, Rhamnella rubrinervis.</title>
        <authorList>
            <person name="Lu Z."/>
            <person name="Yang Y."/>
            <person name="Zhu X."/>
            <person name="Sun Y."/>
        </authorList>
    </citation>
    <scope>NUCLEOTIDE SEQUENCE</scope>
    <source>
        <strain evidence="2">BYM</strain>
        <tissue evidence="2">Leaf</tissue>
    </source>
</reference>
<name>A0A8K0DPF8_9ROSA</name>
<evidence type="ECO:0000313" key="3">
    <source>
        <dbReference type="Proteomes" id="UP000796880"/>
    </source>
</evidence>
<sequence>MLSHKKKTFDANPIQAGAPVLGGLTADGGLNSCTYTGAGSSPTPSVVDDGESDRERRKLVSSCKRDETQGM</sequence>
<dbReference type="Proteomes" id="UP000796880">
    <property type="component" value="Unassembled WGS sequence"/>
</dbReference>
<feature type="compositionally biased region" description="Basic and acidic residues" evidence="1">
    <location>
        <begin position="53"/>
        <end position="71"/>
    </location>
</feature>
<feature type="region of interest" description="Disordered" evidence="1">
    <location>
        <begin position="1"/>
        <end position="71"/>
    </location>
</feature>
<keyword evidence="3" id="KW-1185">Reference proteome</keyword>